<evidence type="ECO:0000313" key="1">
    <source>
        <dbReference type="EMBL" id="CRL12277.1"/>
    </source>
</evidence>
<keyword evidence="2" id="KW-1185">Reference proteome</keyword>
<accession>A0A0H5D4Z3</accession>
<dbReference type="Pfam" id="PF05930">
    <property type="entry name" value="Phage_AlpA"/>
    <property type="match status" value="1"/>
</dbReference>
<organism evidence="1 2">
    <name type="scientific">Phaeobacter italicus</name>
    <dbReference type="NCBI Taxonomy" id="481446"/>
    <lineage>
        <taxon>Bacteria</taxon>
        <taxon>Pseudomonadati</taxon>
        <taxon>Pseudomonadota</taxon>
        <taxon>Alphaproteobacteria</taxon>
        <taxon>Rhodobacterales</taxon>
        <taxon>Roseobacteraceae</taxon>
        <taxon>Phaeobacter</taxon>
    </lineage>
</organism>
<protein>
    <submittedName>
        <fullName evidence="1">Putative transcriptional regulator</fullName>
    </submittedName>
</protein>
<dbReference type="Proteomes" id="UP000043764">
    <property type="component" value="Unassembled WGS sequence"/>
</dbReference>
<dbReference type="AlphaFoldDB" id="A0A0H5D4Z3"/>
<name>A0A0H5D4Z3_9RHOB</name>
<dbReference type="InterPro" id="IPR010260">
    <property type="entry name" value="AlpA"/>
</dbReference>
<gene>
    <name evidence="1" type="ORF">NIT7321_03151</name>
</gene>
<dbReference type="EMBL" id="CVRL01000039">
    <property type="protein sequence ID" value="CRL12277.1"/>
    <property type="molecule type" value="Genomic_DNA"/>
</dbReference>
<evidence type="ECO:0000313" key="2">
    <source>
        <dbReference type="Proteomes" id="UP000043764"/>
    </source>
</evidence>
<dbReference type="Gene3D" id="1.10.238.160">
    <property type="match status" value="1"/>
</dbReference>
<proteinExistence type="predicted"/>
<reference evidence="2" key="1">
    <citation type="submission" date="2015-05" db="EMBL/GenBank/DDBJ databases">
        <authorList>
            <person name="Rodrigo-Torres Lidia"/>
            <person name="Arahal R.David."/>
        </authorList>
    </citation>
    <scope>NUCLEOTIDE SEQUENCE [LARGE SCALE GENOMIC DNA]</scope>
    <source>
        <strain evidence="2">CECT 7321</strain>
    </source>
</reference>
<sequence length="68" mass="7847">MHHDNQAEIKDRLVDIKTVCATLARSRASIYRDIERGDFPRPTKLGHSSRWRLSDLNKIIDPDFPMAA</sequence>